<evidence type="ECO:0000313" key="3">
    <source>
        <dbReference type="Proteomes" id="UP000520814"/>
    </source>
</evidence>
<dbReference type="AlphaFoldDB" id="A0A7W9SM27"/>
<evidence type="ECO:0000256" key="1">
    <source>
        <dbReference type="SAM" id="MobiDB-lite"/>
    </source>
</evidence>
<evidence type="ECO:0000313" key="2">
    <source>
        <dbReference type="EMBL" id="MBB6048343.1"/>
    </source>
</evidence>
<dbReference type="EMBL" id="JACHGW010000001">
    <property type="protein sequence ID" value="MBB6048343.1"/>
    <property type="molecule type" value="Genomic_DNA"/>
</dbReference>
<protein>
    <submittedName>
        <fullName evidence="2">Uncharacterized protein</fullName>
    </submittedName>
</protein>
<dbReference type="Proteomes" id="UP000520814">
    <property type="component" value="Unassembled WGS sequence"/>
</dbReference>
<sequence length="458" mass="51783">MLPPLPPALVLSTCAFQEERHAQARQLLANLGTLSQAEITTLVRLGSVTHTELLPLLKQYLALYRTDEPQRALSQAIELLDRVRRPGQLMEYQELLLQPGFLENVRWDRELADSRQPAVLAFLKAALANPNAPPELRRLAFLNLGRTGGAAMVPTILAVRNQERQRRVSGSFVERLQLERLAPRVLSKEESRHSRILTEVIALEKDWALLTNGELGHGDDLWVARWDGAHWSDLRFTGETLTPWKGPTRKEPNPPPIRYPLDWYARFVGNEALTQDSDHDGLTELMEKRLGTDPNNPDSDGDGLTDSEDRNPLAAPRPPVTDEEKIIVASFEALYAFRSYNAWPCVIETPKGMRPLEFFGLNGRLFALPYVATKTPLTSCIGEGTAAYHFHLPEYDFAGKKLPRKKIKDWILWNAAHTEAKISLNRYYGMLNAEGFDLRLRKFGAEWVVVGLRSTWVA</sequence>
<feature type="region of interest" description="Disordered" evidence="1">
    <location>
        <begin position="288"/>
        <end position="319"/>
    </location>
</feature>
<comment type="caution">
    <text evidence="2">The sequence shown here is derived from an EMBL/GenBank/DDBJ whole genome shotgun (WGS) entry which is preliminary data.</text>
</comment>
<proteinExistence type="predicted"/>
<keyword evidence="3" id="KW-1185">Reference proteome</keyword>
<dbReference type="RefSeq" id="WP_184191847.1">
    <property type="nucleotide sequence ID" value="NZ_JACHGW010000001.1"/>
</dbReference>
<gene>
    <name evidence="2" type="ORF">HNQ39_000105</name>
</gene>
<name>A0A7W9SM27_ARMRO</name>
<reference evidence="2 3" key="1">
    <citation type="submission" date="2020-08" db="EMBL/GenBank/DDBJ databases">
        <title>Genomic Encyclopedia of Type Strains, Phase IV (KMG-IV): sequencing the most valuable type-strain genomes for metagenomic binning, comparative biology and taxonomic classification.</title>
        <authorList>
            <person name="Goeker M."/>
        </authorList>
    </citation>
    <scope>NUCLEOTIDE SEQUENCE [LARGE SCALE GENOMIC DNA]</scope>
    <source>
        <strain evidence="2 3">DSM 23562</strain>
    </source>
</reference>
<accession>A0A7W9SM27</accession>
<organism evidence="2 3">
    <name type="scientific">Armatimonas rosea</name>
    <dbReference type="NCBI Taxonomy" id="685828"/>
    <lineage>
        <taxon>Bacteria</taxon>
        <taxon>Bacillati</taxon>
        <taxon>Armatimonadota</taxon>
        <taxon>Armatimonadia</taxon>
        <taxon>Armatimonadales</taxon>
        <taxon>Armatimonadaceae</taxon>
        <taxon>Armatimonas</taxon>
    </lineage>
</organism>